<gene>
    <name evidence="6" type="ORF">K505DRAFT_251192</name>
</gene>
<reference evidence="6" key="1">
    <citation type="journal article" date="2020" name="Stud. Mycol.">
        <title>101 Dothideomycetes genomes: a test case for predicting lifestyles and emergence of pathogens.</title>
        <authorList>
            <person name="Haridas S."/>
            <person name="Albert R."/>
            <person name="Binder M."/>
            <person name="Bloem J."/>
            <person name="Labutti K."/>
            <person name="Salamov A."/>
            <person name="Andreopoulos B."/>
            <person name="Baker S."/>
            <person name="Barry K."/>
            <person name="Bills G."/>
            <person name="Bluhm B."/>
            <person name="Cannon C."/>
            <person name="Castanera R."/>
            <person name="Culley D."/>
            <person name="Daum C."/>
            <person name="Ezra D."/>
            <person name="Gonzalez J."/>
            <person name="Henrissat B."/>
            <person name="Kuo A."/>
            <person name="Liang C."/>
            <person name="Lipzen A."/>
            <person name="Lutzoni F."/>
            <person name="Magnuson J."/>
            <person name="Mondo S."/>
            <person name="Nolan M."/>
            <person name="Ohm R."/>
            <person name="Pangilinan J."/>
            <person name="Park H.-J."/>
            <person name="Ramirez L."/>
            <person name="Alfaro M."/>
            <person name="Sun H."/>
            <person name="Tritt A."/>
            <person name="Yoshinaga Y."/>
            <person name="Zwiers L.-H."/>
            <person name="Turgeon B."/>
            <person name="Goodwin S."/>
            <person name="Spatafora J."/>
            <person name="Crous P."/>
            <person name="Grigoriev I."/>
        </authorList>
    </citation>
    <scope>NUCLEOTIDE SEQUENCE</scope>
    <source>
        <strain evidence="6">CBS 109.77</strain>
    </source>
</reference>
<dbReference type="GO" id="GO:0008270">
    <property type="term" value="F:zinc ion binding"/>
    <property type="evidence" value="ECO:0007669"/>
    <property type="project" value="UniProtKB-KW"/>
</dbReference>
<sequence>MSSSSALQSCTVCYKGNANFCARCKCSSYCSKTCQQSDWSTHKLLCAAFTSFATSNRPTPDHYRAVLFNPDKTKPEFTWLLCKWTRDDDDECDYQMPETNTIIGSDTLVKHVPIRYNSRLNKNLSNTIIITYRDTFLEDGSRPSRSIAAITATQAGDYHDWRGPIVAYARKG</sequence>
<evidence type="ECO:0000256" key="1">
    <source>
        <dbReference type="ARBA" id="ARBA00022723"/>
    </source>
</evidence>
<protein>
    <recommendedName>
        <fullName evidence="5">MYND-type domain-containing protein</fullName>
    </recommendedName>
</protein>
<dbReference type="InterPro" id="IPR002893">
    <property type="entry name" value="Znf_MYND"/>
</dbReference>
<accession>A0A6A6X256</accession>
<proteinExistence type="predicted"/>
<keyword evidence="1" id="KW-0479">Metal-binding</keyword>
<evidence type="ECO:0000313" key="7">
    <source>
        <dbReference type="Proteomes" id="UP000799757"/>
    </source>
</evidence>
<feature type="domain" description="MYND-type" evidence="5">
    <location>
        <begin position="10"/>
        <end position="46"/>
    </location>
</feature>
<dbReference type="EMBL" id="MU002074">
    <property type="protein sequence ID" value="KAF2790432.1"/>
    <property type="molecule type" value="Genomic_DNA"/>
</dbReference>
<keyword evidence="3" id="KW-0862">Zinc</keyword>
<dbReference type="Gene3D" id="6.10.140.2220">
    <property type="match status" value="1"/>
</dbReference>
<dbReference type="PROSITE" id="PS01360">
    <property type="entry name" value="ZF_MYND_1"/>
    <property type="match status" value="1"/>
</dbReference>
<dbReference type="PROSITE" id="PS50865">
    <property type="entry name" value="ZF_MYND_2"/>
    <property type="match status" value="1"/>
</dbReference>
<dbReference type="OrthoDB" id="437457at2759"/>
<evidence type="ECO:0000256" key="2">
    <source>
        <dbReference type="ARBA" id="ARBA00022771"/>
    </source>
</evidence>
<feature type="non-terminal residue" evidence="6">
    <location>
        <position position="172"/>
    </location>
</feature>
<dbReference type="Proteomes" id="UP000799757">
    <property type="component" value="Unassembled WGS sequence"/>
</dbReference>
<dbReference type="AlphaFoldDB" id="A0A6A6X256"/>
<dbReference type="Pfam" id="PF01753">
    <property type="entry name" value="zf-MYND"/>
    <property type="match status" value="1"/>
</dbReference>
<organism evidence="6 7">
    <name type="scientific">Melanomma pulvis-pyrius CBS 109.77</name>
    <dbReference type="NCBI Taxonomy" id="1314802"/>
    <lineage>
        <taxon>Eukaryota</taxon>
        <taxon>Fungi</taxon>
        <taxon>Dikarya</taxon>
        <taxon>Ascomycota</taxon>
        <taxon>Pezizomycotina</taxon>
        <taxon>Dothideomycetes</taxon>
        <taxon>Pleosporomycetidae</taxon>
        <taxon>Pleosporales</taxon>
        <taxon>Melanommataceae</taxon>
        <taxon>Melanomma</taxon>
    </lineage>
</organism>
<dbReference type="SUPFAM" id="SSF144232">
    <property type="entry name" value="HIT/MYND zinc finger-like"/>
    <property type="match status" value="1"/>
</dbReference>
<evidence type="ECO:0000256" key="4">
    <source>
        <dbReference type="PROSITE-ProRule" id="PRU00134"/>
    </source>
</evidence>
<keyword evidence="2 4" id="KW-0863">Zinc-finger</keyword>
<keyword evidence="7" id="KW-1185">Reference proteome</keyword>
<evidence type="ECO:0000256" key="3">
    <source>
        <dbReference type="ARBA" id="ARBA00022833"/>
    </source>
</evidence>
<evidence type="ECO:0000259" key="5">
    <source>
        <dbReference type="PROSITE" id="PS50865"/>
    </source>
</evidence>
<name>A0A6A6X256_9PLEO</name>
<evidence type="ECO:0000313" key="6">
    <source>
        <dbReference type="EMBL" id="KAF2790432.1"/>
    </source>
</evidence>